<dbReference type="PANTHER" id="PTHR43699:SF1">
    <property type="entry name" value="3-DEHYDROQUINATE DEHYDRATASE"/>
    <property type="match status" value="1"/>
</dbReference>
<dbReference type="CDD" id="cd00502">
    <property type="entry name" value="DHQase_I"/>
    <property type="match status" value="1"/>
</dbReference>
<dbReference type="RefSeq" id="WP_078812217.1">
    <property type="nucleotide sequence ID" value="NZ_FUYE01000003.1"/>
</dbReference>
<accession>A0A1T4X3X6</accession>
<name>A0A1T4X3X6_9BACT</name>
<dbReference type="EMBL" id="FUYE01000003">
    <property type="protein sequence ID" value="SKA84324.1"/>
    <property type="molecule type" value="Genomic_DNA"/>
</dbReference>
<evidence type="ECO:0000256" key="4">
    <source>
        <dbReference type="ARBA" id="ARBA00023270"/>
    </source>
</evidence>
<dbReference type="GO" id="GO:0046279">
    <property type="term" value="P:3,4-dihydroxybenzoate biosynthetic process"/>
    <property type="evidence" value="ECO:0007669"/>
    <property type="project" value="TreeGrafter"/>
</dbReference>
<comment type="catalytic activity">
    <reaction evidence="1">
        <text>3-dehydroquinate = 3-dehydroshikimate + H2O</text>
        <dbReference type="Rhea" id="RHEA:21096"/>
        <dbReference type="ChEBI" id="CHEBI:15377"/>
        <dbReference type="ChEBI" id="CHEBI:16630"/>
        <dbReference type="ChEBI" id="CHEBI:32364"/>
        <dbReference type="EC" id="4.2.1.10"/>
    </reaction>
</comment>
<evidence type="ECO:0000313" key="6">
    <source>
        <dbReference type="Proteomes" id="UP000190774"/>
    </source>
</evidence>
<sequence length="236" mass="25243">MPQLLSSSNLLLSSRPLAVGVIPDPATLDLWASYSLEQKTAACDVIELRLDTLQLSAEKVRAALVGNQTPVLLTARHPAEGGQGTVEAAGRIALLEPLLDLAALVDIELRSAMEMRPLVQKAQGMGVRVMGSFHDFQTTPGEEVLRGAINFAQPAGLDAVKIATFLNNSTDLTRLIALTSEVHRLRLSCMGMGPLGRVSRLVLAKCGSLLNYGYLGESNAPGQWPAPRLKELLAEL</sequence>
<dbReference type="InterPro" id="IPR013785">
    <property type="entry name" value="Aldolase_TIM"/>
</dbReference>
<evidence type="ECO:0000313" key="5">
    <source>
        <dbReference type="EMBL" id="SKA84324.1"/>
    </source>
</evidence>
<dbReference type="Proteomes" id="UP000190774">
    <property type="component" value="Unassembled WGS sequence"/>
</dbReference>
<protein>
    <recommendedName>
        <fullName evidence="2">3-dehydroquinate dehydratase</fullName>
        <ecNumber evidence="2">4.2.1.10</ecNumber>
    </recommendedName>
</protein>
<dbReference type="OrthoDB" id="9813659at2"/>
<dbReference type="Gene3D" id="3.20.20.70">
    <property type="entry name" value="Aldolase class I"/>
    <property type="match status" value="1"/>
</dbReference>
<keyword evidence="6" id="KW-1185">Reference proteome</keyword>
<keyword evidence="4" id="KW-0704">Schiff base</keyword>
<dbReference type="SUPFAM" id="SSF51569">
    <property type="entry name" value="Aldolase"/>
    <property type="match status" value="1"/>
</dbReference>
<gene>
    <name evidence="5" type="ORF">SAMN02745166_01002</name>
</gene>
<dbReference type="InterPro" id="IPR001381">
    <property type="entry name" value="DHquinase_I"/>
</dbReference>
<proteinExistence type="predicted"/>
<dbReference type="EC" id="4.2.1.10" evidence="2"/>
<keyword evidence="3" id="KW-0456">Lyase</keyword>
<evidence type="ECO:0000256" key="1">
    <source>
        <dbReference type="ARBA" id="ARBA00001864"/>
    </source>
</evidence>
<dbReference type="InterPro" id="IPR050146">
    <property type="entry name" value="Type-I_3-dehydroquinase"/>
</dbReference>
<dbReference type="STRING" id="48467.SAMN02745166_01002"/>
<evidence type="ECO:0000256" key="3">
    <source>
        <dbReference type="ARBA" id="ARBA00023239"/>
    </source>
</evidence>
<dbReference type="AlphaFoldDB" id="A0A1T4X3X6"/>
<dbReference type="GO" id="GO:0003855">
    <property type="term" value="F:3-dehydroquinate dehydratase activity"/>
    <property type="evidence" value="ECO:0007669"/>
    <property type="project" value="UniProtKB-EC"/>
</dbReference>
<evidence type="ECO:0000256" key="2">
    <source>
        <dbReference type="ARBA" id="ARBA00012060"/>
    </source>
</evidence>
<organism evidence="5 6">
    <name type="scientific">Prosthecobacter debontii</name>
    <dbReference type="NCBI Taxonomy" id="48467"/>
    <lineage>
        <taxon>Bacteria</taxon>
        <taxon>Pseudomonadati</taxon>
        <taxon>Verrucomicrobiota</taxon>
        <taxon>Verrucomicrobiia</taxon>
        <taxon>Verrucomicrobiales</taxon>
        <taxon>Verrucomicrobiaceae</taxon>
        <taxon>Prosthecobacter</taxon>
    </lineage>
</organism>
<reference evidence="6" key="1">
    <citation type="submission" date="2017-02" db="EMBL/GenBank/DDBJ databases">
        <authorList>
            <person name="Varghese N."/>
            <person name="Submissions S."/>
        </authorList>
    </citation>
    <scope>NUCLEOTIDE SEQUENCE [LARGE SCALE GENOMIC DNA]</scope>
    <source>
        <strain evidence="6">ATCC 700200</strain>
    </source>
</reference>
<dbReference type="PANTHER" id="PTHR43699">
    <property type="entry name" value="3-DEHYDROQUINATE DEHYDRATASE"/>
    <property type="match status" value="1"/>
</dbReference>
<dbReference type="Pfam" id="PF01487">
    <property type="entry name" value="DHquinase_I"/>
    <property type="match status" value="1"/>
</dbReference>